<feature type="domain" description="FAD/NAD(P)-binding" evidence="4">
    <location>
        <begin position="11"/>
        <end position="291"/>
    </location>
</feature>
<dbReference type="EMBL" id="BAAAYV010000025">
    <property type="protein sequence ID" value="GAA3667601.1"/>
    <property type="molecule type" value="Genomic_DNA"/>
</dbReference>
<dbReference type="InterPro" id="IPR036188">
    <property type="entry name" value="FAD/NAD-bd_sf"/>
</dbReference>
<evidence type="ECO:0000313" key="6">
    <source>
        <dbReference type="Proteomes" id="UP001410795"/>
    </source>
</evidence>
<proteinExistence type="predicted"/>
<evidence type="ECO:0000256" key="2">
    <source>
        <dbReference type="ARBA" id="ARBA00023002"/>
    </source>
</evidence>
<accession>A0ABP7BQU8</accession>
<gene>
    <name evidence="5" type="ORF">GCM10022202_32080</name>
</gene>
<dbReference type="InterPro" id="IPR050097">
    <property type="entry name" value="Ferredoxin-NADP_redctase_2"/>
</dbReference>
<dbReference type="PANTHER" id="PTHR48105">
    <property type="entry name" value="THIOREDOXIN REDUCTASE 1-RELATED-RELATED"/>
    <property type="match status" value="1"/>
</dbReference>
<dbReference type="SUPFAM" id="SSF51905">
    <property type="entry name" value="FAD/NAD(P)-binding domain"/>
    <property type="match status" value="1"/>
</dbReference>
<dbReference type="Pfam" id="PF07992">
    <property type="entry name" value="Pyr_redox_2"/>
    <property type="match status" value="1"/>
</dbReference>
<dbReference type="InterPro" id="IPR023753">
    <property type="entry name" value="FAD/NAD-binding_dom"/>
</dbReference>
<keyword evidence="6" id="KW-1185">Reference proteome</keyword>
<evidence type="ECO:0000256" key="1">
    <source>
        <dbReference type="ARBA" id="ARBA00022630"/>
    </source>
</evidence>
<comment type="catalytic activity">
    <reaction evidence="3">
        <text>[thioredoxin]-dithiol + NADP(+) = [thioredoxin]-disulfide + NADPH + H(+)</text>
        <dbReference type="Rhea" id="RHEA:20345"/>
        <dbReference type="Rhea" id="RHEA-COMP:10698"/>
        <dbReference type="Rhea" id="RHEA-COMP:10700"/>
        <dbReference type="ChEBI" id="CHEBI:15378"/>
        <dbReference type="ChEBI" id="CHEBI:29950"/>
        <dbReference type="ChEBI" id="CHEBI:50058"/>
        <dbReference type="ChEBI" id="CHEBI:57783"/>
        <dbReference type="ChEBI" id="CHEBI:58349"/>
        <dbReference type="EC" id="1.8.1.9"/>
    </reaction>
</comment>
<dbReference type="Gene3D" id="3.50.50.60">
    <property type="entry name" value="FAD/NAD(P)-binding domain"/>
    <property type="match status" value="2"/>
</dbReference>
<organism evidence="5 6">
    <name type="scientific">Microbacterium marinilacus</name>
    <dbReference type="NCBI Taxonomy" id="415209"/>
    <lineage>
        <taxon>Bacteria</taxon>
        <taxon>Bacillati</taxon>
        <taxon>Actinomycetota</taxon>
        <taxon>Actinomycetes</taxon>
        <taxon>Micrococcales</taxon>
        <taxon>Microbacteriaceae</taxon>
        <taxon>Microbacterium</taxon>
    </lineage>
</organism>
<sequence>MTSQTSPRPWDALVLGGGTAGLSAALMLGRARRRVLVVDSGSPRNRFASHMHGVLGDDGTPPSELLARGRSELARYDVEVREGAAASVEDAAAGLRLTLEDGTTHEARSVVVATGIVDELPDVPGLSAGWGTDVLHCPYCHGWEVRDRRLGVLAVGPQSLHQAALVRQWSDRVTLFSAAIGALDPQTEARLRSRGVRVAPSPVVETLRDGGRLVAVRTDDGRVTEVDAIFTAGTPRPRDGFLAPLGLDRAEPLPGVGAFLAVDPAGRTSHPRVWAAGNVVNPMLNVPMSMGAASLTGGAVNGALVEEDFDLAARSAS</sequence>
<protein>
    <submittedName>
        <fullName evidence="5">NAD(P)/FAD-dependent oxidoreductase</fullName>
    </submittedName>
</protein>
<keyword evidence="1" id="KW-0285">Flavoprotein</keyword>
<reference evidence="6" key="1">
    <citation type="journal article" date="2019" name="Int. J. Syst. Evol. Microbiol.">
        <title>The Global Catalogue of Microorganisms (GCM) 10K type strain sequencing project: providing services to taxonomists for standard genome sequencing and annotation.</title>
        <authorList>
            <consortium name="The Broad Institute Genomics Platform"/>
            <consortium name="The Broad Institute Genome Sequencing Center for Infectious Disease"/>
            <person name="Wu L."/>
            <person name="Ma J."/>
        </authorList>
    </citation>
    <scope>NUCLEOTIDE SEQUENCE [LARGE SCALE GENOMIC DNA]</scope>
    <source>
        <strain evidence="6">JCM 16546</strain>
    </source>
</reference>
<evidence type="ECO:0000313" key="5">
    <source>
        <dbReference type="EMBL" id="GAA3667601.1"/>
    </source>
</evidence>
<evidence type="ECO:0000256" key="3">
    <source>
        <dbReference type="ARBA" id="ARBA00048132"/>
    </source>
</evidence>
<dbReference type="PRINTS" id="PR00368">
    <property type="entry name" value="FADPNR"/>
</dbReference>
<dbReference type="RefSeq" id="WP_221858224.1">
    <property type="nucleotide sequence ID" value="NZ_BAAAYV010000025.1"/>
</dbReference>
<name>A0ABP7BQU8_9MICO</name>
<comment type="caution">
    <text evidence="5">The sequence shown here is derived from an EMBL/GenBank/DDBJ whole genome shotgun (WGS) entry which is preliminary data.</text>
</comment>
<dbReference type="Proteomes" id="UP001410795">
    <property type="component" value="Unassembled WGS sequence"/>
</dbReference>
<dbReference type="PRINTS" id="PR00469">
    <property type="entry name" value="PNDRDTASEII"/>
</dbReference>
<evidence type="ECO:0000259" key="4">
    <source>
        <dbReference type="Pfam" id="PF07992"/>
    </source>
</evidence>
<keyword evidence="2" id="KW-0560">Oxidoreductase</keyword>